<evidence type="ECO:0000256" key="1">
    <source>
        <dbReference type="SAM" id="MobiDB-lite"/>
    </source>
</evidence>
<feature type="signal peptide" evidence="2">
    <location>
        <begin position="1"/>
        <end position="26"/>
    </location>
</feature>
<dbReference type="AlphaFoldDB" id="B9TN50"/>
<keyword evidence="4" id="KW-1185">Reference proteome</keyword>
<feature type="region of interest" description="Disordered" evidence="1">
    <location>
        <begin position="23"/>
        <end position="44"/>
    </location>
</feature>
<evidence type="ECO:0000313" key="4">
    <source>
        <dbReference type="Proteomes" id="UP000008311"/>
    </source>
</evidence>
<gene>
    <name evidence="3" type="ORF">RCOM_2084110</name>
</gene>
<keyword evidence="2" id="KW-0732">Signal</keyword>
<dbReference type="EMBL" id="EQ991337">
    <property type="protein sequence ID" value="EEF22714.1"/>
    <property type="molecule type" value="Genomic_DNA"/>
</dbReference>
<sequence length="214" mass="22608">MGRSSCARVCVLLTIATLVSIPRSTGTRHESSAHPAPPIDQPRVSAGIAGAARPRVGDYLRRRGQRLVLCARGADSDHARRAAEFPARAARQPVAASSFRPAAVDLRRGAPCRHHPARRQHADRRADRAACGLAAAISGGHRAQGRDRAGENGGTRRCAAVARRDCAGARRARSRRSAPRSGPLAEADRRGTAARRSARTHPLATATRAAGLLA</sequence>
<evidence type="ECO:0000313" key="3">
    <source>
        <dbReference type="EMBL" id="EEF22714.1"/>
    </source>
</evidence>
<reference evidence="4" key="1">
    <citation type="journal article" date="2010" name="Nat. Biotechnol.">
        <title>Draft genome sequence of the oilseed species Ricinus communis.</title>
        <authorList>
            <person name="Chan A.P."/>
            <person name="Crabtree J."/>
            <person name="Zhao Q."/>
            <person name="Lorenzi H."/>
            <person name="Orvis J."/>
            <person name="Puiu D."/>
            <person name="Melake-Berhan A."/>
            <person name="Jones K.M."/>
            <person name="Redman J."/>
            <person name="Chen G."/>
            <person name="Cahoon E.B."/>
            <person name="Gedil M."/>
            <person name="Stanke M."/>
            <person name="Haas B.J."/>
            <person name="Wortman J.R."/>
            <person name="Fraser-Liggett C.M."/>
            <person name="Ravel J."/>
            <person name="Rabinowicz P.D."/>
        </authorList>
    </citation>
    <scope>NUCLEOTIDE SEQUENCE [LARGE SCALE GENOMIC DNA]</scope>
    <source>
        <strain evidence="4">cv. Hale</strain>
    </source>
</reference>
<evidence type="ECO:0000256" key="2">
    <source>
        <dbReference type="SAM" id="SignalP"/>
    </source>
</evidence>
<name>B9TN50_RICCO</name>
<proteinExistence type="predicted"/>
<protein>
    <submittedName>
        <fullName evidence="3">Uncharacterized protein</fullName>
    </submittedName>
</protein>
<accession>B9TN50</accession>
<dbReference type="Proteomes" id="UP000008311">
    <property type="component" value="Unassembled WGS sequence"/>
</dbReference>
<organism evidence="3 4">
    <name type="scientific">Ricinus communis</name>
    <name type="common">Castor bean</name>
    <dbReference type="NCBI Taxonomy" id="3988"/>
    <lineage>
        <taxon>Eukaryota</taxon>
        <taxon>Viridiplantae</taxon>
        <taxon>Streptophyta</taxon>
        <taxon>Embryophyta</taxon>
        <taxon>Tracheophyta</taxon>
        <taxon>Spermatophyta</taxon>
        <taxon>Magnoliopsida</taxon>
        <taxon>eudicotyledons</taxon>
        <taxon>Gunneridae</taxon>
        <taxon>Pentapetalae</taxon>
        <taxon>rosids</taxon>
        <taxon>fabids</taxon>
        <taxon>Malpighiales</taxon>
        <taxon>Euphorbiaceae</taxon>
        <taxon>Acalyphoideae</taxon>
        <taxon>Acalypheae</taxon>
        <taxon>Ricinus</taxon>
    </lineage>
</organism>
<feature type="non-terminal residue" evidence="3">
    <location>
        <position position="214"/>
    </location>
</feature>
<dbReference type="InParanoid" id="B9TN50"/>
<feature type="region of interest" description="Disordered" evidence="1">
    <location>
        <begin position="139"/>
        <end position="214"/>
    </location>
</feature>
<feature type="chain" id="PRO_5002892503" evidence="2">
    <location>
        <begin position="27"/>
        <end position="214"/>
    </location>
</feature>
<feature type="compositionally biased region" description="Low complexity" evidence="1">
    <location>
        <begin position="203"/>
        <end position="214"/>
    </location>
</feature>